<dbReference type="Proteomes" id="UP000559256">
    <property type="component" value="Unassembled WGS sequence"/>
</dbReference>
<feature type="compositionally biased region" description="Low complexity" evidence="1">
    <location>
        <begin position="358"/>
        <end position="367"/>
    </location>
</feature>
<dbReference type="EMBL" id="JAACJM010000030">
    <property type="protein sequence ID" value="KAF5364940.1"/>
    <property type="molecule type" value="Genomic_DNA"/>
</dbReference>
<evidence type="ECO:0000313" key="3">
    <source>
        <dbReference type="Proteomes" id="UP000559256"/>
    </source>
</evidence>
<organism evidence="2 3">
    <name type="scientific">Tetrapyrgos nigripes</name>
    <dbReference type="NCBI Taxonomy" id="182062"/>
    <lineage>
        <taxon>Eukaryota</taxon>
        <taxon>Fungi</taxon>
        <taxon>Dikarya</taxon>
        <taxon>Basidiomycota</taxon>
        <taxon>Agaricomycotina</taxon>
        <taxon>Agaricomycetes</taxon>
        <taxon>Agaricomycetidae</taxon>
        <taxon>Agaricales</taxon>
        <taxon>Marasmiineae</taxon>
        <taxon>Marasmiaceae</taxon>
        <taxon>Tetrapyrgos</taxon>
    </lineage>
</organism>
<evidence type="ECO:0000313" key="2">
    <source>
        <dbReference type="EMBL" id="KAF5364940.1"/>
    </source>
</evidence>
<evidence type="ECO:0008006" key="4">
    <source>
        <dbReference type="Google" id="ProtNLM"/>
    </source>
</evidence>
<name>A0A8H5LPA6_9AGAR</name>
<protein>
    <recommendedName>
        <fullName evidence="4">F-box domain-containing protein</fullName>
    </recommendedName>
</protein>
<keyword evidence="3" id="KW-1185">Reference proteome</keyword>
<comment type="caution">
    <text evidence="2">The sequence shown here is derived from an EMBL/GenBank/DDBJ whole genome shotgun (WGS) entry which is preliminary data.</text>
</comment>
<dbReference type="AlphaFoldDB" id="A0A8H5LPA6"/>
<feature type="region of interest" description="Disordered" evidence="1">
    <location>
        <begin position="358"/>
        <end position="377"/>
    </location>
</feature>
<gene>
    <name evidence="2" type="ORF">D9758_008082</name>
</gene>
<sequence length="472" mass="52744">MASQGASESDASTSDKFPQTNSTVPIENASITHSTESSNTEPPSLPQELVDIIVDFCFPNFKTLLAASLVSRAFSQSCRYRLFPILTLTGFELECDERLFTLLQSPHCTLVRCVREVKVKHNMRWAPSGNDWSRAEQVLPYAFPNLISLSIIFTSNVRFESKSIPLDILRFVCSFRHLETLSIVTDGTLRLRLPSESGVHNKLPESLSSLTILSARDDPEWIYPLFQWLPVGHPTTNPSAAPFQELVLSAFTYDLAPYLKYHCAALQRLCLVLGPNLLNREGTPFSLSNLPSLQALVLSASGTPASRSRLSLFARLLRTLGPSPHLHTIGFDICPGDMTNRDLDSVLPALDAFFARPGANNDNGNNDASDDCPRSGSSVTTFPNLRNVGVSVLWPLPPKQIYAGDDFYDEVPEYPFSPGDLVENAKRNMVHCRENGWLSIQHITLDREGYFMHPIYHNIKYYCDTIVGRFWE</sequence>
<feature type="region of interest" description="Disordered" evidence="1">
    <location>
        <begin position="1"/>
        <end position="43"/>
    </location>
</feature>
<accession>A0A8H5LPA6</accession>
<evidence type="ECO:0000256" key="1">
    <source>
        <dbReference type="SAM" id="MobiDB-lite"/>
    </source>
</evidence>
<proteinExistence type="predicted"/>
<reference evidence="2 3" key="1">
    <citation type="journal article" date="2020" name="ISME J.">
        <title>Uncovering the hidden diversity of litter-decomposition mechanisms in mushroom-forming fungi.</title>
        <authorList>
            <person name="Floudas D."/>
            <person name="Bentzer J."/>
            <person name="Ahren D."/>
            <person name="Johansson T."/>
            <person name="Persson P."/>
            <person name="Tunlid A."/>
        </authorList>
    </citation>
    <scope>NUCLEOTIDE SEQUENCE [LARGE SCALE GENOMIC DNA]</scope>
    <source>
        <strain evidence="2 3">CBS 291.85</strain>
    </source>
</reference>
<dbReference type="OrthoDB" id="2745898at2759"/>
<feature type="compositionally biased region" description="Polar residues" evidence="1">
    <location>
        <begin position="1"/>
        <end position="42"/>
    </location>
</feature>